<reference evidence="1 2" key="1">
    <citation type="submission" date="2019-09" db="EMBL/GenBank/DDBJ databases">
        <title>Complete genome sequence of Arachidicoccus sp. B3-10 isolated from apple orchard soil.</title>
        <authorList>
            <person name="Kim H.S."/>
            <person name="Han K.-I."/>
            <person name="Suh M.K."/>
            <person name="Lee K.C."/>
            <person name="Eom M.K."/>
            <person name="Kim J.-S."/>
            <person name="Kang S.W."/>
            <person name="Sin Y."/>
            <person name="Lee J.-S."/>
        </authorList>
    </citation>
    <scope>NUCLEOTIDE SEQUENCE [LARGE SCALE GENOMIC DNA]</scope>
    <source>
        <strain evidence="1 2">B3-10</strain>
    </source>
</reference>
<proteinExistence type="predicted"/>
<dbReference type="Proteomes" id="UP000292424">
    <property type="component" value="Chromosome"/>
</dbReference>
<dbReference type="RefSeq" id="WP_131329814.1">
    <property type="nucleotide sequence ID" value="NZ_CP044016.1"/>
</dbReference>
<organism evidence="1 2">
    <name type="scientific">Rhizosphaericola mali</name>
    <dbReference type="NCBI Taxonomy" id="2545455"/>
    <lineage>
        <taxon>Bacteria</taxon>
        <taxon>Pseudomonadati</taxon>
        <taxon>Bacteroidota</taxon>
        <taxon>Chitinophagia</taxon>
        <taxon>Chitinophagales</taxon>
        <taxon>Chitinophagaceae</taxon>
        <taxon>Rhizosphaericola</taxon>
    </lineage>
</organism>
<dbReference type="EMBL" id="CP044016">
    <property type="protein sequence ID" value="QES88866.1"/>
    <property type="molecule type" value="Genomic_DNA"/>
</dbReference>
<sequence>MDDSSNIEKPFTEKENEVMESLIKAHGSYIELERTHPSDLGDWLFHIHALQNILSMRILQRDYPQYFFTKKS</sequence>
<dbReference type="OrthoDB" id="1495971at2"/>
<evidence type="ECO:0000313" key="2">
    <source>
        <dbReference type="Proteomes" id="UP000292424"/>
    </source>
</evidence>
<evidence type="ECO:0000313" key="1">
    <source>
        <dbReference type="EMBL" id="QES88866.1"/>
    </source>
</evidence>
<dbReference type="AlphaFoldDB" id="A0A5P2FZB5"/>
<protein>
    <submittedName>
        <fullName evidence="1">Uncharacterized protein</fullName>
    </submittedName>
</protein>
<dbReference type="KEGG" id="arac:E0W69_009430"/>
<keyword evidence="2" id="KW-1185">Reference proteome</keyword>
<name>A0A5P2FZB5_9BACT</name>
<gene>
    <name evidence="1" type="ORF">E0W69_009430</name>
</gene>
<accession>A0A5P2FZB5</accession>